<dbReference type="AlphaFoldDB" id="T1EHE0"/>
<dbReference type="PANTHER" id="PTHR43903">
    <property type="entry name" value="NEUROLIGIN"/>
    <property type="match status" value="1"/>
</dbReference>
<evidence type="ECO:0000259" key="2">
    <source>
        <dbReference type="Pfam" id="PF00135"/>
    </source>
</evidence>
<reference evidence="4" key="3">
    <citation type="submission" date="2015-06" db="UniProtKB">
        <authorList>
            <consortium name="EnsemblMetazoa"/>
        </authorList>
    </citation>
    <scope>IDENTIFICATION</scope>
</reference>
<dbReference type="Pfam" id="PF00135">
    <property type="entry name" value="COesterase"/>
    <property type="match status" value="1"/>
</dbReference>
<accession>T1EHE0</accession>
<feature type="domain" description="Carboxylesterase type B" evidence="2">
    <location>
        <begin position="2"/>
        <end position="114"/>
    </location>
</feature>
<organism evidence="4 5">
    <name type="scientific">Helobdella robusta</name>
    <name type="common">Californian leech</name>
    <dbReference type="NCBI Taxonomy" id="6412"/>
    <lineage>
        <taxon>Eukaryota</taxon>
        <taxon>Metazoa</taxon>
        <taxon>Spiralia</taxon>
        <taxon>Lophotrochozoa</taxon>
        <taxon>Annelida</taxon>
        <taxon>Clitellata</taxon>
        <taxon>Hirudinea</taxon>
        <taxon>Rhynchobdellida</taxon>
        <taxon>Glossiphoniidae</taxon>
        <taxon>Helobdella</taxon>
    </lineage>
</organism>
<evidence type="ECO:0000313" key="3">
    <source>
        <dbReference type="EMBL" id="ESN98334.1"/>
    </source>
</evidence>
<reference evidence="5" key="1">
    <citation type="submission" date="2012-12" db="EMBL/GenBank/DDBJ databases">
        <authorList>
            <person name="Hellsten U."/>
            <person name="Grimwood J."/>
            <person name="Chapman J.A."/>
            <person name="Shapiro H."/>
            <person name="Aerts A."/>
            <person name="Otillar R.P."/>
            <person name="Terry A.Y."/>
            <person name="Boore J.L."/>
            <person name="Simakov O."/>
            <person name="Marletaz F."/>
            <person name="Cho S.-J."/>
            <person name="Edsinger-Gonzales E."/>
            <person name="Havlak P."/>
            <person name="Kuo D.-H."/>
            <person name="Larsson T."/>
            <person name="Lv J."/>
            <person name="Arendt D."/>
            <person name="Savage R."/>
            <person name="Osoegawa K."/>
            <person name="de Jong P."/>
            <person name="Lindberg D.R."/>
            <person name="Seaver E.C."/>
            <person name="Weisblat D.A."/>
            <person name="Putnam N.H."/>
            <person name="Grigoriev I.V."/>
            <person name="Rokhsar D.S."/>
        </authorList>
    </citation>
    <scope>NUCLEOTIDE SEQUENCE</scope>
</reference>
<dbReference type="RefSeq" id="XP_009023668.1">
    <property type="nucleotide sequence ID" value="XM_009025420.1"/>
</dbReference>
<keyword evidence="5" id="KW-1185">Reference proteome</keyword>
<dbReference type="InterPro" id="IPR051093">
    <property type="entry name" value="Neuroligin/BSAL"/>
</dbReference>
<name>T1EHE0_HELRO</name>
<gene>
    <name evidence="4" type="primary">20195990</name>
    <name evidence="3" type="ORF">HELRODRAFT_127337</name>
</gene>
<dbReference type="EMBL" id="KB097182">
    <property type="protein sequence ID" value="ESN98334.1"/>
    <property type="molecule type" value="Genomic_DNA"/>
</dbReference>
<dbReference type="Gene3D" id="3.40.50.1820">
    <property type="entry name" value="alpha/beta hydrolase"/>
    <property type="match status" value="1"/>
</dbReference>
<evidence type="ECO:0000313" key="4">
    <source>
        <dbReference type="EnsemblMetazoa" id="HelroP127337"/>
    </source>
</evidence>
<sequence length="114" mass="13301">RVVATKYGKMRGLLITSQHGMKMEPVEAYLGLEYASLLDGQLRFMPPNPPTVYWSDIKMAVRYKPVCPQPILDPGRMKMEGRGWNEWFLERYKKLVDSLKAQQEECLYLNVYTP</sequence>
<protein>
    <recommendedName>
        <fullName evidence="2">Carboxylesterase type B domain-containing protein</fullName>
    </recommendedName>
</protein>
<dbReference type="InterPro" id="IPR029058">
    <property type="entry name" value="AB_hydrolase_fold"/>
</dbReference>
<dbReference type="OrthoDB" id="3200163at2759"/>
<dbReference type="STRING" id="6412.T1EHE0"/>
<comment type="similarity">
    <text evidence="1">Belongs to the type-B carboxylesterase/lipase family.</text>
</comment>
<dbReference type="OMA" id="NEWFLER"/>
<evidence type="ECO:0000313" key="5">
    <source>
        <dbReference type="Proteomes" id="UP000015101"/>
    </source>
</evidence>
<dbReference type="GeneID" id="20195990"/>
<evidence type="ECO:0000256" key="1">
    <source>
        <dbReference type="ARBA" id="ARBA00005964"/>
    </source>
</evidence>
<reference evidence="3 5" key="2">
    <citation type="journal article" date="2013" name="Nature">
        <title>Insights into bilaterian evolution from three spiralian genomes.</title>
        <authorList>
            <person name="Simakov O."/>
            <person name="Marletaz F."/>
            <person name="Cho S.J."/>
            <person name="Edsinger-Gonzales E."/>
            <person name="Havlak P."/>
            <person name="Hellsten U."/>
            <person name="Kuo D.H."/>
            <person name="Larsson T."/>
            <person name="Lv J."/>
            <person name="Arendt D."/>
            <person name="Savage R."/>
            <person name="Osoegawa K."/>
            <person name="de Jong P."/>
            <person name="Grimwood J."/>
            <person name="Chapman J.A."/>
            <person name="Shapiro H."/>
            <person name="Aerts A."/>
            <person name="Otillar R.P."/>
            <person name="Terry A.Y."/>
            <person name="Boore J.L."/>
            <person name="Grigoriev I.V."/>
            <person name="Lindberg D.R."/>
            <person name="Seaver E.C."/>
            <person name="Weisblat D.A."/>
            <person name="Putnam N.H."/>
            <person name="Rokhsar D.S."/>
        </authorList>
    </citation>
    <scope>NUCLEOTIDE SEQUENCE</scope>
</reference>
<dbReference type="eggNOG" id="KOG1516">
    <property type="taxonomic scope" value="Eukaryota"/>
</dbReference>
<dbReference type="KEGG" id="hro:HELRODRAFT_127337"/>
<proteinExistence type="inferred from homology"/>
<dbReference type="CTD" id="20195990"/>
<dbReference type="InParanoid" id="T1EHE0"/>
<dbReference type="SUPFAM" id="SSF53474">
    <property type="entry name" value="alpha/beta-Hydrolases"/>
    <property type="match status" value="1"/>
</dbReference>
<dbReference type="Proteomes" id="UP000015101">
    <property type="component" value="Unassembled WGS sequence"/>
</dbReference>
<dbReference type="HOGENOM" id="CLU_006586_7_1_1"/>
<dbReference type="InterPro" id="IPR002018">
    <property type="entry name" value="CarbesteraseB"/>
</dbReference>
<dbReference type="EMBL" id="AMQM01005970">
    <property type="status" value="NOT_ANNOTATED_CDS"/>
    <property type="molecule type" value="Genomic_DNA"/>
</dbReference>
<dbReference type="EnsemblMetazoa" id="HelroT127337">
    <property type="protein sequence ID" value="HelroP127337"/>
    <property type="gene ID" value="HelroG127337"/>
</dbReference>